<feature type="transmembrane region" description="Helical" evidence="1">
    <location>
        <begin position="147"/>
        <end position="175"/>
    </location>
</feature>
<feature type="transmembrane region" description="Helical" evidence="1">
    <location>
        <begin position="187"/>
        <end position="208"/>
    </location>
</feature>
<dbReference type="PANTHER" id="PTHR31272">
    <property type="entry name" value="CYTOCHROME C-TYPE BIOGENESIS PROTEIN HI_1454-RELATED"/>
    <property type="match status" value="1"/>
</dbReference>
<protein>
    <submittedName>
        <fullName evidence="2">Cytochrome c-type biogenesis protein CcdA (DsbD analog)</fullName>
    </submittedName>
</protein>
<gene>
    <name evidence="2" type="ORF">AVDCRST_MAG78-2351</name>
</gene>
<evidence type="ECO:0000256" key="1">
    <source>
        <dbReference type="SAM" id="Phobius"/>
    </source>
</evidence>
<reference evidence="2" key="1">
    <citation type="submission" date="2020-02" db="EMBL/GenBank/DDBJ databases">
        <authorList>
            <person name="Meier V. D."/>
        </authorList>
    </citation>
    <scope>NUCLEOTIDE SEQUENCE</scope>
    <source>
        <strain evidence="2">AVDCRST_MAG78</strain>
    </source>
</reference>
<sequence length="252" mass="25723">MNELQELLAGWLSGLVMVLPVGYAFGAGMIAAVNPCGFAMLPAYLSLYLGAKEDQFAKRSPAVRMLRALLVGATVSLGFIFLFGLAGIVISAGGNALLGVMPTLAILIGAALILLGLWTLAGRGLYFGVFERFAGRVGDPTDVSVRGFFLFGLAYGAASLSCTLPVFLVVVGGGISAGGSLAGAGQFLGYSLGMASVLVALTLALALFKGSIVARIKRAVPYAQLASAVLLVLAGAYMIFYWSSSNGGAPPG</sequence>
<feature type="transmembrane region" description="Helical" evidence="1">
    <location>
        <begin position="220"/>
        <end position="242"/>
    </location>
</feature>
<keyword evidence="1" id="KW-1133">Transmembrane helix</keyword>
<proteinExistence type="predicted"/>
<feature type="transmembrane region" description="Helical" evidence="1">
    <location>
        <begin position="104"/>
        <end position="126"/>
    </location>
</feature>
<name>A0A6J4QBR8_9ACTN</name>
<dbReference type="EMBL" id="CADCVB010000156">
    <property type="protein sequence ID" value="CAA9440181.1"/>
    <property type="molecule type" value="Genomic_DNA"/>
</dbReference>
<organism evidence="2">
    <name type="scientific">uncultured Rubrobacteraceae bacterium</name>
    <dbReference type="NCBI Taxonomy" id="349277"/>
    <lineage>
        <taxon>Bacteria</taxon>
        <taxon>Bacillati</taxon>
        <taxon>Actinomycetota</taxon>
        <taxon>Rubrobacteria</taxon>
        <taxon>Rubrobacterales</taxon>
        <taxon>Rubrobacteraceae</taxon>
        <taxon>environmental samples</taxon>
    </lineage>
</organism>
<feature type="transmembrane region" description="Helical" evidence="1">
    <location>
        <begin position="69"/>
        <end position="92"/>
    </location>
</feature>
<dbReference type="PANTHER" id="PTHR31272:SF4">
    <property type="entry name" value="CYTOCHROME C-TYPE BIOGENESIS PROTEIN HI_1454-RELATED"/>
    <property type="match status" value="1"/>
</dbReference>
<feature type="transmembrane region" description="Helical" evidence="1">
    <location>
        <begin position="7"/>
        <end position="25"/>
    </location>
</feature>
<keyword evidence="1" id="KW-0472">Membrane</keyword>
<feature type="transmembrane region" description="Helical" evidence="1">
    <location>
        <begin position="31"/>
        <end position="49"/>
    </location>
</feature>
<evidence type="ECO:0000313" key="2">
    <source>
        <dbReference type="EMBL" id="CAA9440181.1"/>
    </source>
</evidence>
<dbReference type="InterPro" id="IPR051790">
    <property type="entry name" value="Cytochrome_c-biogenesis_DsbD"/>
</dbReference>
<dbReference type="AlphaFoldDB" id="A0A6J4QBR8"/>
<keyword evidence="1" id="KW-0812">Transmembrane</keyword>
<accession>A0A6J4QBR8</accession>